<dbReference type="GO" id="GO:0004984">
    <property type="term" value="F:olfactory receptor activity"/>
    <property type="evidence" value="ECO:0007669"/>
    <property type="project" value="InterPro"/>
</dbReference>
<feature type="transmembrane region" description="Helical" evidence="14">
    <location>
        <begin position="58"/>
        <end position="77"/>
    </location>
</feature>
<feature type="domain" description="G-protein coupled receptors family 1 profile" evidence="15">
    <location>
        <begin position="39"/>
        <end position="287"/>
    </location>
</feature>
<evidence type="ECO:0000256" key="14">
    <source>
        <dbReference type="RuleBase" id="RU363047"/>
    </source>
</evidence>
<feature type="transmembrane region" description="Helical" evidence="14">
    <location>
        <begin position="89"/>
        <end position="118"/>
    </location>
</feature>
<feature type="transmembrane region" description="Helical" evidence="14">
    <location>
        <begin position="270"/>
        <end position="289"/>
    </location>
</feature>
<evidence type="ECO:0000259" key="15">
    <source>
        <dbReference type="PROSITE" id="PS50262"/>
    </source>
</evidence>
<evidence type="ECO:0000256" key="6">
    <source>
        <dbReference type="ARBA" id="ARBA00022989"/>
    </source>
</evidence>
<dbReference type="GeneID" id="108277581"/>
<comment type="similarity">
    <text evidence="13">Belongs to the G-protein coupled receptor 1 family.</text>
</comment>
<protein>
    <recommendedName>
        <fullName evidence="14">Olfactory receptor</fullName>
    </recommendedName>
</protein>
<dbReference type="GO" id="GO:0004930">
    <property type="term" value="F:G protein-coupled receptor activity"/>
    <property type="evidence" value="ECO:0007669"/>
    <property type="project" value="UniProtKB-KW"/>
</dbReference>
<dbReference type="FunFam" id="1.20.1070.10:FF:000024">
    <property type="entry name" value="Olfactory receptor"/>
    <property type="match status" value="1"/>
</dbReference>
<dbReference type="RefSeq" id="XP_017345887.1">
    <property type="nucleotide sequence ID" value="XM_017490398.2"/>
</dbReference>
<organism evidence="16 17">
    <name type="scientific">Ictalurus punctatus</name>
    <name type="common">Channel catfish</name>
    <name type="synonym">Silurus punctatus</name>
    <dbReference type="NCBI Taxonomy" id="7998"/>
    <lineage>
        <taxon>Eukaryota</taxon>
        <taxon>Metazoa</taxon>
        <taxon>Chordata</taxon>
        <taxon>Craniata</taxon>
        <taxon>Vertebrata</taxon>
        <taxon>Euteleostomi</taxon>
        <taxon>Actinopterygii</taxon>
        <taxon>Neopterygii</taxon>
        <taxon>Teleostei</taxon>
        <taxon>Ostariophysi</taxon>
        <taxon>Siluriformes</taxon>
        <taxon>Ictaluridae</taxon>
        <taxon>Ictalurus</taxon>
    </lineage>
</organism>
<accession>A0A2D0ST63</accession>
<dbReference type="PANTHER" id="PTHR26451:SF871">
    <property type="entry name" value="ODORANT RECEPTOR-RELATED"/>
    <property type="match status" value="1"/>
</dbReference>
<feature type="transmembrane region" description="Helical" evidence="14">
    <location>
        <begin position="239"/>
        <end position="258"/>
    </location>
</feature>
<evidence type="ECO:0000256" key="3">
    <source>
        <dbReference type="ARBA" id="ARBA00022606"/>
    </source>
</evidence>
<dbReference type="KEGG" id="ipu:108277581"/>
<dbReference type="InterPro" id="IPR000725">
    <property type="entry name" value="Olfact_rcpt"/>
</dbReference>
<evidence type="ECO:0000256" key="7">
    <source>
        <dbReference type="ARBA" id="ARBA00023040"/>
    </source>
</evidence>
<feature type="transmembrane region" description="Helical" evidence="14">
    <location>
        <begin position="23"/>
        <end position="46"/>
    </location>
</feature>
<proteinExistence type="inferred from homology"/>
<dbReference type="Pfam" id="PF13853">
    <property type="entry name" value="7tm_4"/>
    <property type="match status" value="1"/>
</dbReference>
<dbReference type="OMA" id="NWSILKL"/>
<evidence type="ECO:0000256" key="10">
    <source>
        <dbReference type="ARBA" id="ARBA00023170"/>
    </source>
</evidence>
<dbReference type="AlphaFoldDB" id="A0A2D0ST63"/>
<evidence type="ECO:0000256" key="1">
    <source>
        <dbReference type="ARBA" id="ARBA00004651"/>
    </source>
</evidence>
<evidence type="ECO:0000256" key="13">
    <source>
        <dbReference type="RuleBase" id="RU000688"/>
    </source>
</evidence>
<evidence type="ECO:0000256" key="5">
    <source>
        <dbReference type="ARBA" id="ARBA00022725"/>
    </source>
</evidence>
<keyword evidence="4 13" id="KW-0812">Transmembrane</keyword>
<evidence type="ECO:0000313" key="16">
    <source>
        <dbReference type="Proteomes" id="UP000221080"/>
    </source>
</evidence>
<sequence>MENVSNMFVFTLSGLNMTMEERYALFSLTILLYQFILLCNITIIFCIASDKQLHEPMYIFLCNLCINTLYGTSGFYPKFMYDLLSPFHVISYAGCLTQVFVIYSSALCDFSTLTVMAYDRYVAICKPLEYHSEMTNQKIVKCLIFCWLPPIICMSVVVILASRLTLCGSTIEKLYCETWAVAKLSCSTTTVNNVIGYIVILTYFGHAVLITFSYIHLIKNCRKSKESTYKFMQTCVPHLVALLNITIALLFDVFYSRYGSNSLPQSLRNFMALDVLFIPPILNPLIYGLKLTKIRKQVMRLFLRDSCLKWK</sequence>
<dbReference type="InterPro" id="IPR000276">
    <property type="entry name" value="GPCR_Rhodpsn"/>
</dbReference>
<evidence type="ECO:0000313" key="17">
    <source>
        <dbReference type="RefSeq" id="XP_017345887.1"/>
    </source>
</evidence>
<dbReference type="Proteomes" id="UP000221080">
    <property type="component" value="Chromosome 17"/>
</dbReference>
<keyword evidence="11" id="KW-0325">Glycoprotein</keyword>
<dbReference type="GO" id="GO:0005549">
    <property type="term" value="F:odorant binding"/>
    <property type="evidence" value="ECO:0007669"/>
    <property type="project" value="TreeGrafter"/>
</dbReference>
<name>A0A2D0ST63_ICTPU</name>
<evidence type="ECO:0000256" key="2">
    <source>
        <dbReference type="ARBA" id="ARBA00022475"/>
    </source>
</evidence>
<feature type="transmembrane region" description="Helical" evidence="14">
    <location>
        <begin position="194"/>
        <end position="218"/>
    </location>
</feature>
<keyword evidence="6 14" id="KW-1133">Transmembrane helix</keyword>
<dbReference type="PROSITE" id="PS00237">
    <property type="entry name" value="G_PROTEIN_RECEP_F1_1"/>
    <property type="match status" value="1"/>
</dbReference>
<keyword evidence="3 14" id="KW-0716">Sensory transduction</keyword>
<dbReference type="OrthoDB" id="6151005at2759"/>
<keyword evidence="2 14" id="KW-1003">Cell membrane</keyword>
<reference evidence="16" key="1">
    <citation type="journal article" date="2016" name="Nat. Commun.">
        <title>The channel catfish genome sequence provides insights into the evolution of scale formation in teleosts.</title>
        <authorList>
            <person name="Liu Z."/>
            <person name="Liu S."/>
            <person name="Yao J."/>
            <person name="Bao L."/>
            <person name="Zhang J."/>
            <person name="Li Y."/>
            <person name="Jiang C."/>
            <person name="Sun L."/>
            <person name="Wang R."/>
            <person name="Zhang Y."/>
            <person name="Zhou T."/>
            <person name="Zeng Q."/>
            <person name="Fu Q."/>
            <person name="Gao S."/>
            <person name="Li N."/>
            <person name="Koren S."/>
            <person name="Jiang Y."/>
            <person name="Zimin A."/>
            <person name="Xu P."/>
            <person name="Phillippy A.M."/>
            <person name="Geng X."/>
            <person name="Song L."/>
            <person name="Sun F."/>
            <person name="Li C."/>
            <person name="Wang X."/>
            <person name="Chen A."/>
            <person name="Jin Y."/>
            <person name="Yuan Z."/>
            <person name="Yang Y."/>
            <person name="Tan S."/>
            <person name="Peatman E."/>
            <person name="Lu J."/>
            <person name="Qin Z."/>
            <person name="Dunham R."/>
            <person name="Li Z."/>
            <person name="Sonstegard T."/>
            <person name="Feng J."/>
            <person name="Danzmann R.G."/>
            <person name="Schroeder S."/>
            <person name="Scheffler B."/>
            <person name="Duke M.V."/>
            <person name="Ballard L."/>
            <person name="Kucuktas H."/>
            <person name="Kaltenboeck L."/>
            <person name="Liu H."/>
            <person name="Armbruster J."/>
            <person name="Xie Y."/>
            <person name="Kirby M.L."/>
            <person name="Tian Y."/>
            <person name="Flanagan M.E."/>
            <person name="Mu W."/>
            <person name="Waldbieser G.C."/>
        </authorList>
    </citation>
    <scope>NUCLEOTIDE SEQUENCE [LARGE SCALE GENOMIC DNA]</scope>
    <source>
        <strain evidence="16">SDA103</strain>
    </source>
</reference>
<evidence type="ECO:0000256" key="12">
    <source>
        <dbReference type="ARBA" id="ARBA00023224"/>
    </source>
</evidence>
<keyword evidence="7 13" id="KW-0297">G-protein coupled receptor</keyword>
<evidence type="ECO:0000256" key="11">
    <source>
        <dbReference type="ARBA" id="ARBA00023180"/>
    </source>
</evidence>
<dbReference type="SUPFAM" id="SSF81321">
    <property type="entry name" value="Family A G protein-coupled receptor-like"/>
    <property type="match status" value="1"/>
</dbReference>
<dbReference type="Gene3D" id="1.20.1070.10">
    <property type="entry name" value="Rhodopsin 7-helix transmembrane proteins"/>
    <property type="match status" value="1"/>
</dbReference>
<dbReference type="PROSITE" id="PS50262">
    <property type="entry name" value="G_PROTEIN_RECEP_F1_2"/>
    <property type="match status" value="1"/>
</dbReference>
<gene>
    <name evidence="17" type="primary">LOC108277581</name>
</gene>
<dbReference type="InterPro" id="IPR017452">
    <property type="entry name" value="GPCR_Rhodpsn_7TM"/>
</dbReference>
<keyword evidence="12 13" id="KW-0807">Transducer</keyword>
<evidence type="ECO:0000256" key="8">
    <source>
        <dbReference type="ARBA" id="ARBA00023136"/>
    </source>
</evidence>
<keyword evidence="10 13" id="KW-0675">Receptor</keyword>
<keyword evidence="5 14" id="KW-0552">Olfaction</keyword>
<evidence type="ECO:0000256" key="4">
    <source>
        <dbReference type="ARBA" id="ARBA00022692"/>
    </source>
</evidence>
<dbReference type="PRINTS" id="PR00245">
    <property type="entry name" value="OLFACTORYR"/>
</dbReference>
<keyword evidence="9" id="KW-1015">Disulfide bond</keyword>
<reference evidence="17" key="2">
    <citation type="submission" date="2025-08" db="UniProtKB">
        <authorList>
            <consortium name="RefSeq"/>
        </authorList>
    </citation>
    <scope>IDENTIFICATION</scope>
    <source>
        <tissue evidence="17">Blood</tissue>
    </source>
</reference>
<dbReference type="PANTHER" id="PTHR26451">
    <property type="entry name" value="G_PROTEIN_RECEP_F1_2 DOMAIN-CONTAINING PROTEIN"/>
    <property type="match status" value="1"/>
</dbReference>
<comment type="subcellular location">
    <subcellularLocation>
        <location evidence="1 14">Cell membrane</location>
        <topology evidence="1 14">Multi-pass membrane protein</topology>
    </subcellularLocation>
</comment>
<dbReference type="InterPro" id="IPR052921">
    <property type="entry name" value="GPCR1_Superfamily_Member"/>
</dbReference>
<feature type="transmembrane region" description="Helical" evidence="14">
    <location>
        <begin position="139"/>
        <end position="161"/>
    </location>
</feature>
<keyword evidence="16" id="KW-1185">Reference proteome</keyword>
<dbReference type="GO" id="GO:0005886">
    <property type="term" value="C:plasma membrane"/>
    <property type="evidence" value="ECO:0007669"/>
    <property type="project" value="UniProtKB-SubCell"/>
</dbReference>
<keyword evidence="8 14" id="KW-0472">Membrane</keyword>
<dbReference type="PRINTS" id="PR00237">
    <property type="entry name" value="GPCRRHODOPSN"/>
</dbReference>
<evidence type="ECO:0000256" key="9">
    <source>
        <dbReference type="ARBA" id="ARBA00023157"/>
    </source>
</evidence>